<comment type="caution">
    <text evidence="1">The sequence shown here is derived from an EMBL/GenBank/DDBJ whole genome shotgun (WGS) entry which is preliminary data.</text>
</comment>
<dbReference type="AlphaFoldDB" id="A0AAD7EPF2"/>
<sequence>MYETFILPLTSKFALQVAALPTRLLSRESLTTSQCISTVWYIIGLDRDTYARGGENYALGDFAVRQTVIALVKGEADVTSYAHCSMSLVNIWDARVTSDGLSAFVQRRYPNGTFRVQPTEYAQPGISDASRRPSLCWQAVRRAQFIILHWVHIRIPQRMSSNAPRVAYRVGKQKGGQRCYDSFL</sequence>
<proteinExistence type="predicted"/>
<evidence type="ECO:0000313" key="2">
    <source>
        <dbReference type="Proteomes" id="UP001218218"/>
    </source>
</evidence>
<reference evidence="1" key="1">
    <citation type="submission" date="2023-03" db="EMBL/GenBank/DDBJ databases">
        <title>Massive genome expansion in bonnet fungi (Mycena s.s.) driven by repeated elements and novel gene families across ecological guilds.</title>
        <authorList>
            <consortium name="Lawrence Berkeley National Laboratory"/>
            <person name="Harder C.B."/>
            <person name="Miyauchi S."/>
            <person name="Viragh M."/>
            <person name="Kuo A."/>
            <person name="Thoen E."/>
            <person name="Andreopoulos B."/>
            <person name="Lu D."/>
            <person name="Skrede I."/>
            <person name="Drula E."/>
            <person name="Henrissat B."/>
            <person name="Morin E."/>
            <person name="Kohler A."/>
            <person name="Barry K."/>
            <person name="LaButti K."/>
            <person name="Morin E."/>
            <person name="Salamov A."/>
            <person name="Lipzen A."/>
            <person name="Mereny Z."/>
            <person name="Hegedus B."/>
            <person name="Baldrian P."/>
            <person name="Stursova M."/>
            <person name="Weitz H."/>
            <person name="Taylor A."/>
            <person name="Grigoriev I.V."/>
            <person name="Nagy L.G."/>
            <person name="Martin F."/>
            <person name="Kauserud H."/>
        </authorList>
    </citation>
    <scope>NUCLEOTIDE SEQUENCE</scope>
    <source>
        <strain evidence="1">CBHHK002</strain>
    </source>
</reference>
<gene>
    <name evidence="1" type="ORF">DFH08DRAFT_1012373</name>
</gene>
<accession>A0AAD7EPF2</accession>
<protein>
    <submittedName>
        <fullName evidence="1">Uncharacterized protein</fullName>
    </submittedName>
</protein>
<name>A0AAD7EPF2_9AGAR</name>
<keyword evidence="2" id="KW-1185">Reference proteome</keyword>
<dbReference type="Gene3D" id="1.20.1610.10">
    <property type="entry name" value="alpha-1,2-mannosidases domains"/>
    <property type="match status" value="1"/>
</dbReference>
<dbReference type="EMBL" id="JARIHO010000025">
    <property type="protein sequence ID" value="KAJ7342608.1"/>
    <property type="molecule type" value="Genomic_DNA"/>
</dbReference>
<evidence type="ECO:0000313" key="1">
    <source>
        <dbReference type="EMBL" id="KAJ7342608.1"/>
    </source>
</evidence>
<organism evidence="1 2">
    <name type="scientific">Mycena albidolilacea</name>
    <dbReference type="NCBI Taxonomy" id="1033008"/>
    <lineage>
        <taxon>Eukaryota</taxon>
        <taxon>Fungi</taxon>
        <taxon>Dikarya</taxon>
        <taxon>Basidiomycota</taxon>
        <taxon>Agaricomycotina</taxon>
        <taxon>Agaricomycetes</taxon>
        <taxon>Agaricomycetidae</taxon>
        <taxon>Agaricales</taxon>
        <taxon>Marasmiineae</taxon>
        <taxon>Mycenaceae</taxon>
        <taxon>Mycena</taxon>
    </lineage>
</organism>
<dbReference type="Proteomes" id="UP001218218">
    <property type="component" value="Unassembled WGS sequence"/>
</dbReference>